<dbReference type="PROSITE" id="PS51257">
    <property type="entry name" value="PROKAR_LIPOPROTEIN"/>
    <property type="match status" value="1"/>
</dbReference>
<dbReference type="KEGG" id="spai:FPZ24_01920"/>
<dbReference type="RefSeq" id="WP_146569465.1">
    <property type="nucleotide sequence ID" value="NZ_CP042306.1"/>
</dbReference>
<accession>A0A5B8LE81</accession>
<keyword evidence="2" id="KW-1185">Reference proteome</keyword>
<gene>
    <name evidence="1" type="ORF">FPZ24_01920</name>
</gene>
<dbReference type="AlphaFoldDB" id="A0A5B8LE81"/>
<evidence type="ECO:0000313" key="2">
    <source>
        <dbReference type="Proteomes" id="UP000315673"/>
    </source>
</evidence>
<organism evidence="1 2">
    <name type="scientific">Sphingomonas panacisoli</name>
    <dbReference type="NCBI Taxonomy" id="1813879"/>
    <lineage>
        <taxon>Bacteria</taxon>
        <taxon>Pseudomonadati</taxon>
        <taxon>Pseudomonadota</taxon>
        <taxon>Alphaproteobacteria</taxon>
        <taxon>Sphingomonadales</taxon>
        <taxon>Sphingomonadaceae</taxon>
        <taxon>Sphingomonas</taxon>
    </lineage>
</organism>
<sequence>MIRALVSLVAVALVLCGCAEGNSIYHNRALLNGASSTLSDARIVTLDAKQRNVFVVRLPATTATKTASAAGFSANMAICAEAAPDVFSALSASASGELNGSGLLSGATDKTLQLRAALAISEAAGSIERTQTINLLRESLYRTCERYMSGAIGRDEFIVQSARDQRNMVAILAIEQLTRSASPRATLLTAGGASSSVVGGADFFTELRKATDEASGAAEAQKIAVANYDAAKCDPILAATAPTDATALATYNTCDAAKKAVTAANDKVAKANSYLAAMKSLGPNASAPNAGATAGSGAAATIGANNPDPAVTDKIAAAVTDIVRMSYDFDEGEMLCIAKFRGDVPQIDPVLRDNCLALLTAKIQAKTQTYRAELQKAGAALVEPAAVKLRSTVNEGMICWAKSPAAFAQAAATVGNIEKQDAQAFAAADAQTVYNALTFLPAETTAAIILKACPPN</sequence>
<proteinExistence type="predicted"/>
<reference evidence="1 2" key="1">
    <citation type="submission" date="2019-07" db="EMBL/GenBank/DDBJ databases">
        <title>Full genome sequence of Sphingomonas sp. 4R-6-7(HKS19).</title>
        <authorList>
            <person name="Im W.-T."/>
        </authorList>
    </citation>
    <scope>NUCLEOTIDE SEQUENCE [LARGE SCALE GENOMIC DNA]</scope>
    <source>
        <strain evidence="1 2">HKS19</strain>
    </source>
</reference>
<protein>
    <submittedName>
        <fullName evidence="1">Uncharacterized protein</fullName>
    </submittedName>
</protein>
<dbReference type="EMBL" id="CP042306">
    <property type="protein sequence ID" value="QDZ06381.1"/>
    <property type="molecule type" value="Genomic_DNA"/>
</dbReference>
<dbReference type="Proteomes" id="UP000315673">
    <property type="component" value="Chromosome"/>
</dbReference>
<evidence type="ECO:0000313" key="1">
    <source>
        <dbReference type="EMBL" id="QDZ06381.1"/>
    </source>
</evidence>
<dbReference type="OrthoDB" id="7367020at2"/>
<name>A0A5B8LE81_9SPHN</name>